<comment type="function">
    <text evidence="6">The RuvA-RuvB-RuvC complex processes Holliday junction (HJ) DNA during genetic recombination and DNA repair, while the RuvA-RuvB complex plays an important role in the rescue of blocked DNA replication forks via replication fork reversal (RFR). RuvA specifically binds to HJ cruciform DNA, conferring on it an open structure. The RuvB hexamer acts as an ATP-dependent pump, pulling dsDNA into and through the RuvAB complex. HJ branch migration allows RuvC to scan DNA until it finds its consensus sequence, where it cleaves and resolves the cruciform DNA.</text>
</comment>
<gene>
    <name evidence="6 8" type="primary">ruvA</name>
    <name evidence="8" type="ORF">FNV44_03790</name>
</gene>
<comment type="caution">
    <text evidence="8">The sequence shown here is derived from an EMBL/GenBank/DDBJ whole genome shotgun (WGS) entry which is preliminary data.</text>
</comment>
<dbReference type="SUPFAM" id="SSF46929">
    <property type="entry name" value="DNA helicase RuvA subunit, C-terminal domain"/>
    <property type="match status" value="1"/>
</dbReference>
<dbReference type="InterPro" id="IPR003583">
    <property type="entry name" value="Hlx-hairpin-Hlx_DNA-bd_motif"/>
</dbReference>
<evidence type="ECO:0000259" key="7">
    <source>
        <dbReference type="SMART" id="SM00278"/>
    </source>
</evidence>
<dbReference type="CDD" id="cd14332">
    <property type="entry name" value="UBA_RuvA_C"/>
    <property type="match status" value="1"/>
</dbReference>
<keyword evidence="1 6" id="KW-0963">Cytoplasm</keyword>
<organism evidence="8 9">
    <name type="scientific">Acholeplasma laidlawii</name>
    <dbReference type="NCBI Taxonomy" id="2148"/>
    <lineage>
        <taxon>Bacteria</taxon>
        <taxon>Bacillati</taxon>
        <taxon>Mycoplasmatota</taxon>
        <taxon>Mollicutes</taxon>
        <taxon>Acholeplasmatales</taxon>
        <taxon>Acholeplasmataceae</taxon>
        <taxon>Acholeplasma</taxon>
    </lineage>
</organism>
<dbReference type="NCBIfam" id="TIGR00084">
    <property type="entry name" value="ruvA"/>
    <property type="match status" value="1"/>
</dbReference>
<dbReference type="Pfam" id="PF14520">
    <property type="entry name" value="HHH_5"/>
    <property type="match status" value="1"/>
</dbReference>
<evidence type="ECO:0000256" key="3">
    <source>
        <dbReference type="ARBA" id="ARBA00023125"/>
    </source>
</evidence>
<proteinExistence type="inferred from homology"/>
<dbReference type="GO" id="GO:0000400">
    <property type="term" value="F:four-way junction DNA binding"/>
    <property type="evidence" value="ECO:0007669"/>
    <property type="project" value="UniProtKB-UniRule"/>
</dbReference>
<keyword evidence="5 6" id="KW-0234">DNA repair</keyword>
<evidence type="ECO:0000256" key="6">
    <source>
        <dbReference type="HAMAP-Rule" id="MF_00031"/>
    </source>
</evidence>
<keyword evidence="4 6" id="KW-0233">DNA recombination</keyword>
<dbReference type="EMBL" id="VKID01000001">
    <property type="protein sequence ID" value="TRY00177.1"/>
    <property type="molecule type" value="Genomic_DNA"/>
</dbReference>
<dbReference type="SMR" id="A0A553IIZ5"/>
<feature type="domain" description="Helix-hairpin-helix DNA-binding motif class 1" evidence="7">
    <location>
        <begin position="70"/>
        <end position="89"/>
    </location>
</feature>
<dbReference type="GO" id="GO:0006281">
    <property type="term" value="P:DNA repair"/>
    <property type="evidence" value="ECO:0007669"/>
    <property type="project" value="UniProtKB-UniRule"/>
</dbReference>
<comment type="domain">
    <text evidence="6">Has three domains with a flexible linker between the domains II and III and assumes an 'L' shape. Domain III is highly mobile and contacts RuvB.</text>
</comment>
<dbReference type="SUPFAM" id="SSF50249">
    <property type="entry name" value="Nucleic acid-binding proteins"/>
    <property type="match status" value="1"/>
</dbReference>
<evidence type="ECO:0000256" key="2">
    <source>
        <dbReference type="ARBA" id="ARBA00022763"/>
    </source>
</evidence>
<dbReference type="GO" id="GO:0048476">
    <property type="term" value="C:Holliday junction resolvase complex"/>
    <property type="evidence" value="ECO:0007669"/>
    <property type="project" value="UniProtKB-UniRule"/>
</dbReference>
<comment type="caution">
    <text evidence="6">Lacks conserved residue(s) required for the propagation of feature annotation.</text>
</comment>
<dbReference type="GeneID" id="41338551"/>
<dbReference type="Pfam" id="PF07499">
    <property type="entry name" value="RuvA_C"/>
    <property type="match status" value="1"/>
</dbReference>
<dbReference type="GO" id="GO:0009379">
    <property type="term" value="C:Holliday junction helicase complex"/>
    <property type="evidence" value="ECO:0007669"/>
    <property type="project" value="InterPro"/>
</dbReference>
<dbReference type="OMA" id="ECAGVGY"/>
<dbReference type="GO" id="GO:0016787">
    <property type="term" value="F:hydrolase activity"/>
    <property type="evidence" value="ECO:0007669"/>
    <property type="project" value="UniProtKB-KW"/>
</dbReference>
<reference evidence="8 9" key="1">
    <citation type="submission" date="2019-07" db="EMBL/GenBank/DDBJ databases">
        <title>Genome sequence of Acholeplasma laidlawii strain with increased resistance to erythromycin.</title>
        <authorList>
            <person name="Medvedeva E.S."/>
            <person name="Baranova N.B."/>
            <person name="Siniagina M.N."/>
            <person name="Mouzykantov A."/>
            <person name="Chernova O.A."/>
            <person name="Chernov V.M."/>
        </authorList>
    </citation>
    <scope>NUCLEOTIDE SEQUENCE [LARGE SCALE GENOMIC DNA]</scope>
    <source>
        <strain evidence="8 9">PG8REry</strain>
    </source>
</reference>
<keyword evidence="2 6" id="KW-0227">DNA damage</keyword>
<dbReference type="SUPFAM" id="SSF47781">
    <property type="entry name" value="RuvA domain 2-like"/>
    <property type="match status" value="1"/>
</dbReference>
<accession>A0A553IIZ5</accession>
<dbReference type="InterPro" id="IPR010994">
    <property type="entry name" value="RuvA_2-like"/>
</dbReference>
<evidence type="ECO:0000313" key="9">
    <source>
        <dbReference type="Proteomes" id="UP000315938"/>
    </source>
</evidence>
<comment type="subcellular location">
    <subcellularLocation>
        <location evidence="6">Cytoplasm</location>
    </subcellularLocation>
</comment>
<dbReference type="Pfam" id="PF01330">
    <property type="entry name" value="RuvA_N"/>
    <property type="match status" value="1"/>
</dbReference>
<feature type="region of interest" description="Domain III" evidence="6">
    <location>
        <begin position="143"/>
        <end position="186"/>
    </location>
</feature>
<name>A0A553IIZ5_ACHLA</name>
<dbReference type="GO" id="GO:0006310">
    <property type="term" value="P:DNA recombination"/>
    <property type="evidence" value="ECO:0007669"/>
    <property type="project" value="UniProtKB-UniRule"/>
</dbReference>
<dbReference type="Gene3D" id="1.10.150.20">
    <property type="entry name" value="5' to 3' exonuclease, C-terminal subdomain"/>
    <property type="match status" value="1"/>
</dbReference>
<dbReference type="HAMAP" id="MF_00031">
    <property type="entry name" value="DNA_HJ_migration_RuvA"/>
    <property type="match status" value="1"/>
</dbReference>
<evidence type="ECO:0000256" key="5">
    <source>
        <dbReference type="ARBA" id="ARBA00023204"/>
    </source>
</evidence>
<dbReference type="GO" id="GO:0009378">
    <property type="term" value="F:four-way junction helicase activity"/>
    <property type="evidence" value="ECO:0007669"/>
    <property type="project" value="InterPro"/>
</dbReference>
<evidence type="ECO:0000256" key="1">
    <source>
        <dbReference type="ARBA" id="ARBA00022490"/>
    </source>
</evidence>
<keyword evidence="8" id="KW-0378">Hydrolase</keyword>
<dbReference type="GO" id="GO:0005737">
    <property type="term" value="C:cytoplasm"/>
    <property type="evidence" value="ECO:0007669"/>
    <property type="project" value="UniProtKB-SubCell"/>
</dbReference>
<dbReference type="InterPro" id="IPR013849">
    <property type="entry name" value="DNA_helicase_Holl-junc_RuvA_I"/>
</dbReference>
<dbReference type="InterPro" id="IPR011114">
    <property type="entry name" value="RuvA_C"/>
</dbReference>
<keyword evidence="3 6" id="KW-0238">DNA-binding</keyword>
<dbReference type="AlphaFoldDB" id="A0A553IIZ5"/>
<sequence length="186" mass="20723">MYRYIKGIVTQINPQHIVVENNGVGYLVLSPVPYQYKIGEETTVVTYLHVREDIFQLYGFKDEETLNLFLKLISVSGIGPKSAMSIVAFDDTNKIIAAIETSDAKYLTKFPGIGMKSAQQIILDLKGKLVNDELDMQLLSDNSKDVAAALEALGYNKKEIAKSLKHVNFDQDLNKALKEALAILLK</sequence>
<dbReference type="InterPro" id="IPR012340">
    <property type="entry name" value="NA-bd_OB-fold"/>
</dbReference>
<dbReference type="Proteomes" id="UP000315938">
    <property type="component" value="Unassembled WGS sequence"/>
</dbReference>
<dbReference type="SMART" id="SM00278">
    <property type="entry name" value="HhH1"/>
    <property type="match status" value="2"/>
</dbReference>
<dbReference type="Gene3D" id="2.40.50.140">
    <property type="entry name" value="Nucleic acid-binding proteins"/>
    <property type="match status" value="1"/>
</dbReference>
<comment type="similarity">
    <text evidence="6">Belongs to the RuvA family.</text>
</comment>
<protein>
    <recommendedName>
        <fullName evidence="6">Holliday junction branch migration complex subunit RuvA</fullName>
    </recommendedName>
</protein>
<feature type="domain" description="Helix-hairpin-helix DNA-binding motif class 1" evidence="7">
    <location>
        <begin position="105"/>
        <end position="124"/>
    </location>
</feature>
<dbReference type="InterPro" id="IPR036267">
    <property type="entry name" value="RuvA_C_sf"/>
</dbReference>
<dbReference type="GO" id="GO:0005524">
    <property type="term" value="F:ATP binding"/>
    <property type="evidence" value="ECO:0007669"/>
    <property type="project" value="InterPro"/>
</dbReference>
<evidence type="ECO:0000256" key="4">
    <source>
        <dbReference type="ARBA" id="ARBA00023172"/>
    </source>
</evidence>
<dbReference type="InterPro" id="IPR000085">
    <property type="entry name" value="RuvA"/>
</dbReference>
<evidence type="ECO:0000313" key="8">
    <source>
        <dbReference type="EMBL" id="TRY00177.1"/>
    </source>
</evidence>
<comment type="subunit">
    <text evidence="6">Homotetramer. Forms an RuvA(8)-RuvB(12)-Holliday junction (HJ) complex. HJ DNA is sandwiched between 2 RuvA tetramers; dsDNA enters through RuvA and exits via RuvB. An RuvB hexamer assembles on each DNA strand where it exits the tetramer. Each RuvB hexamer is contacted by two RuvA subunits (via domain III) on 2 adjacent RuvB subunits; this complex drives branch migration. In the full resolvosome a probable DNA-RuvA(4)-RuvB(12)-RuvC(2) complex forms which resolves the HJ.</text>
</comment>
<dbReference type="RefSeq" id="WP_012242322.1">
    <property type="nucleotide sequence ID" value="NZ_CP103951.1"/>
</dbReference>